<dbReference type="Pfam" id="PF02464">
    <property type="entry name" value="CinA"/>
    <property type="match status" value="1"/>
</dbReference>
<gene>
    <name evidence="2" type="ORF">JI62_08565</name>
</gene>
<evidence type="ECO:0000313" key="3">
    <source>
        <dbReference type="Proteomes" id="UP000197334"/>
    </source>
</evidence>
<dbReference type="AlphaFoldDB" id="A0A246S132"/>
<name>A0A246S132_9GAMM</name>
<feature type="domain" description="CinA C-terminal" evidence="1">
    <location>
        <begin position="3"/>
        <end position="154"/>
    </location>
</feature>
<dbReference type="InterPro" id="IPR036653">
    <property type="entry name" value="CinA-like_C"/>
</dbReference>
<protein>
    <submittedName>
        <fullName evidence="2">Ompetence-damaged protein</fullName>
    </submittedName>
</protein>
<dbReference type="Proteomes" id="UP000197334">
    <property type="component" value="Unassembled WGS sequence"/>
</dbReference>
<accession>A0A246S132</accession>
<proteinExistence type="predicted"/>
<keyword evidence="3" id="KW-1185">Reference proteome</keyword>
<evidence type="ECO:0000313" key="2">
    <source>
        <dbReference type="EMBL" id="OWV30123.1"/>
    </source>
</evidence>
<evidence type="ECO:0000259" key="1">
    <source>
        <dbReference type="Pfam" id="PF02464"/>
    </source>
</evidence>
<dbReference type="RefSeq" id="WP_088699773.1">
    <property type="nucleotide sequence ID" value="NZ_JPUA01000025.1"/>
</dbReference>
<dbReference type="Gene3D" id="3.90.950.20">
    <property type="entry name" value="CinA-like"/>
    <property type="match status" value="1"/>
</dbReference>
<organism evidence="2 3">
    <name type="scientific">Halomonas campaniensis</name>
    <dbReference type="NCBI Taxonomy" id="213554"/>
    <lineage>
        <taxon>Bacteria</taxon>
        <taxon>Pseudomonadati</taxon>
        <taxon>Pseudomonadota</taxon>
        <taxon>Gammaproteobacteria</taxon>
        <taxon>Oceanospirillales</taxon>
        <taxon>Halomonadaceae</taxon>
        <taxon>Halomonas</taxon>
    </lineage>
</organism>
<dbReference type="InterPro" id="IPR008136">
    <property type="entry name" value="CinA_C"/>
</dbReference>
<comment type="caution">
    <text evidence="2">The sequence shown here is derived from an EMBL/GenBank/DDBJ whole genome shotgun (WGS) entry which is preliminary data.</text>
</comment>
<dbReference type="OrthoDB" id="9801454at2"/>
<dbReference type="NCBIfam" id="TIGR00199">
    <property type="entry name" value="PncC_domain"/>
    <property type="match status" value="1"/>
</dbReference>
<reference evidence="2 3" key="1">
    <citation type="submission" date="2014-08" db="EMBL/GenBank/DDBJ databases">
        <title>Draft genome sequence of a novel L-asparaginase producing marine bacterium, Halomonas campaniensis.</title>
        <authorList>
            <person name="Sundarakrishnan B."/>
            <person name="Moushumi Priya A."/>
            <person name="Raman G."/>
            <person name="Sakthivel N."/>
            <person name="Park S."/>
            <person name="Jayachandran S."/>
        </authorList>
    </citation>
    <scope>NUCLEOTIDE SEQUENCE [LARGE SCALE GENOMIC DNA]</scope>
    <source>
        <strain evidence="2 3">SK03</strain>
    </source>
</reference>
<dbReference type="EMBL" id="JPUA01000025">
    <property type="protein sequence ID" value="OWV30123.1"/>
    <property type="molecule type" value="Genomic_DNA"/>
</dbReference>
<dbReference type="SUPFAM" id="SSF142433">
    <property type="entry name" value="CinA-like"/>
    <property type="match status" value="1"/>
</dbReference>
<sequence>MELLEKVSAYLQKHELKMATAESYTAGLIVSELARVPGSGQSIDCGLAVYSPEAKNRYLAVSFETIDNHGLTSEATVREMALGALNNNDANVALANTGIAGPEPHDGIPVGTVCFAWAFRHNQQIFLTTETRRFSGDRNQVRLAAAHYALEMVPQQHGEVLAGNAPRVDES</sequence>